<feature type="transmembrane region" description="Helical" evidence="3">
    <location>
        <begin position="263"/>
        <end position="280"/>
    </location>
</feature>
<feature type="transmembrane region" description="Helical" evidence="3">
    <location>
        <begin position="41"/>
        <end position="62"/>
    </location>
</feature>
<sequence length="350" mass="41257">MKQRDYFFDNAKFILMVFVVFGHLLRTYIEQNEIIYTIYKVIYTFHMPGFILVSGFFAKGIYEKGYAGKLAKKLILPYLFFQIIYTVYYYYLYNKAEITFNLLDPQWALWFLISLFCWNLMLPLFAKLNRWTGLGAALGIALAAGYINEISNFLSLSRTMVFFPIFLLGYHLGKEDIRKLMTNRARIISALTFTAVFIWFYVNKDMDYKWLLGSKPYAQLEETSIFSMFKRLGLYGLSLMMVLSFFSFVPNKKYFFTNWGKQTLYVYLLHGFFIKFFKASEVHSLFTDTENFIMLAGISLILTIMLSSDFIASMAQPVIELKTTRLKQLTIKIKIYLQLFKNQLRKSIQQ</sequence>
<dbReference type="InterPro" id="IPR052734">
    <property type="entry name" value="Nod_factor_acetyltransferase"/>
</dbReference>
<dbReference type="RefSeq" id="WP_101643900.1">
    <property type="nucleotide sequence ID" value="NZ_PGUY01000048.1"/>
</dbReference>
<keyword evidence="3" id="KW-1133">Transmembrane helix</keyword>
<comment type="caution">
    <text evidence="5">The sequence shown here is derived from an EMBL/GenBank/DDBJ whole genome shotgun (WGS) entry which is preliminary data.</text>
</comment>
<dbReference type="PANTHER" id="PTHR37312">
    <property type="entry name" value="MEMBRANE-BOUND ACYLTRANSFERASE YKRP-RELATED"/>
    <property type="match status" value="1"/>
</dbReference>
<feature type="transmembrane region" description="Helical" evidence="3">
    <location>
        <begin position="232"/>
        <end position="251"/>
    </location>
</feature>
<evidence type="ECO:0000256" key="1">
    <source>
        <dbReference type="ARBA" id="ARBA00004370"/>
    </source>
</evidence>
<dbReference type="Pfam" id="PF01757">
    <property type="entry name" value="Acyl_transf_3"/>
    <property type="match status" value="1"/>
</dbReference>
<evidence type="ECO:0000259" key="4">
    <source>
        <dbReference type="Pfam" id="PF01757"/>
    </source>
</evidence>
<keyword evidence="3" id="KW-0472">Membrane</keyword>
<organism evidence="5 6">
    <name type="scientific">Peribacillus deserti</name>
    <dbReference type="NCBI Taxonomy" id="673318"/>
    <lineage>
        <taxon>Bacteria</taxon>
        <taxon>Bacillati</taxon>
        <taxon>Bacillota</taxon>
        <taxon>Bacilli</taxon>
        <taxon>Bacillales</taxon>
        <taxon>Bacillaceae</taxon>
        <taxon>Peribacillus</taxon>
    </lineage>
</organism>
<feature type="transmembrane region" description="Helical" evidence="3">
    <location>
        <begin position="12"/>
        <end position="29"/>
    </location>
</feature>
<feature type="transmembrane region" description="Helical" evidence="3">
    <location>
        <begin position="185"/>
        <end position="202"/>
    </location>
</feature>
<dbReference type="PANTHER" id="PTHR37312:SF1">
    <property type="entry name" value="MEMBRANE-BOUND ACYLTRANSFERASE YKRP-RELATED"/>
    <property type="match status" value="1"/>
</dbReference>
<feature type="domain" description="Acyltransferase 3" evidence="4">
    <location>
        <begin position="6"/>
        <end position="307"/>
    </location>
</feature>
<accession>A0A2N5M3N4</accession>
<dbReference type="GO" id="GO:0016747">
    <property type="term" value="F:acyltransferase activity, transferring groups other than amino-acyl groups"/>
    <property type="evidence" value="ECO:0007669"/>
    <property type="project" value="InterPro"/>
</dbReference>
<comment type="similarity">
    <text evidence="2">Belongs to the acyltransferase 3 family.</text>
</comment>
<comment type="subcellular location">
    <subcellularLocation>
        <location evidence="1">Membrane</location>
    </subcellularLocation>
</comment>
<reference evidence="5 6" key="1">
    <citation type="submission" date="2017-11" db="EMBL/GenBank/DDBJ databases">
        <title>Comparitive Functional Genomics of Dry Heat Resistant strains isolated from the Viking Spacecraft.</title>
        <authorList>
            <person name="Seuylemezian A."/>
            <person name="Cooper K."/>
            <person name="Vaishampayan P."/>
        </authorList>
    </citation>
    <scope>NUCLEOTIDE SEQUENCE [LARGE SCALE GENOMIC DNA]</scope>
    <source>
        <strain evidence="5 6">V1-29</strain>
    </source>
</reference>
<feature type="transmembrane region" description="Helical" evidence="3">
    <location>
        <begin position="153"/>
        <end position="173"/>
    </location>
</feature>
<dbReference type="InterPro" id="IPR002656">
    <property type="entry name" value="Acyl_transf_3_dom"/>
</dbReference>
<keyword evidence="3" id="KW-0812">Transmembrane</keyword>
<evidence type="ECO:0000313" key="5">
    <source>
        <dbReference type="EMBL" id="PLT28974.1"/>
    </source>
</evidence>
<dbReference type="AlphaFoldDB" id="A0A2N5M3N4"/>
<dbReference type="EMBL" id="PGUY01000048">
    <property type="protein sequence ID" value="PLT28974.1"/>
    <property type="molecule type" value="Genomic_DNA"/>
</dbReference>
<name>A0A2N5M3N4_9BACI</name>
<dbReference type="Proteomes" id="UP000234748">
    <property type="component" value="Unassembled WGS sequence"/>
</dbReference>
<evidence type="ECO:0000256" key="3">
    <source>
        <dbReference type="SAM" id="Phobius"/>
    </source>
</evidence>
<feature type="transmembrane region" description="Helical" evidence="3">
    <location>
        <begin position="131"/>
        <end position="147"/>
    </location>
</feature>
<keyword evidence="5" id="KW-0808">Transferase</keyword>
<evidence type="ECO:0000313" key="6">
    <source>
        <dbReference type="Proteomes" id="UP000234748"/>
    </source>
</evidence>
<feature type="transmembrane region" description="Helical" evidence="3">
    <location>
        <begin position="74"/>
        <end position="92"/>
    </location>
</feature>
<dbReference type="OrthoDB" id="6623990at2"/>
<proteinExistence type="inferred from homology"/>
<evidence type="ECO:0000256" key="2">
    <source>
        <dbReference type="ARBA" id="ARBA00007400"/>
    </source>
</evidence>
<gene>
    <name evidence="5" type="ORF">CUU66_15920</name>
</gene>
<keyword evidence="5" id="KW-0012">Acyltransferase</keyword>
<feature type="transmembrane region" description="Helical" evidence="3">
    <location>
        <begin position="107"/>
        <end position="126"/>
    </location>
</feature>
<feature type="transmembrane region" description="Helical" evidence="3">
    <location>
        <begin position="292"/>
        <end position="312"/>
    </location>
</feature>
<keyword evidence="6" id="KW-1185">Reference proteome</keyword>
<protein>
    <submittedName>
        <fullName evidence="5">Acyltransferase</fullName>
    </submittedName>
</protein>